<dbReference type="STRING" id="906689.A0A2I0W2V9"/>
<sequence>MISVESAKKDVLTALSQIIDPDFGADIVSCGFVKDLHIDDVLKEVSFRLELTTPACPIKDEVNEKFFLEFDHRHCFSVVILHLQSIYRSRGMLAVLVC</sequence>
<dbReference type="GO" id="GO:0016226">
    <property type="term" value="P:iron-sulfur cluster assembly"/>
    <property type="evidence" value="ECO:0007669"/>
    <property type="project" value="InterPro"/>
</dbReference>
<accession>A0A2I0W2V9</accession>
<dbReference type="EMBL" id="KZ502967">
    <property type="protein sequence ID" value="PKU69997.1"/>
    <property type="molecule type" value="Genomic_DNA"/>
</dbReference>
<dbReference type="SUPFAM" id="SSF117916">
    <property type="entry name" value="Fe-S cluster assembly (FSCA) domain-like"/>
    <property type="match status" value="1"/>
</dbReference>
<reference evidence="2 3" key="1">
    <citation type="journal article" date="2016" name="Sci. Rep.">
        <title>The Dendrobium catenatum Lindl. genome sequence provides insights into polysaccharide synthase, floral development and adaptive evolution.</title>
        <authorList>
            <person name="Zhang G.Q."/>
            <person name="Xu Q."/>
            <person name="Bian C."/>
            <person name="Tsai W.C."/>
            <person name="Yeh C.M."/>
            <person name="Liu K.W."/>
            <person name="Yoshida K."/>
            <person name="Zhang L.S."/>
            <person name="Chang S.B."/>
            <person name="Chen F."/>
            <person name="Shi Y."/>
            <person name="Su Y.Y."/>
            <person name="Zhang Y.Q."/>
            <person name="Chen L.J."/>
            <person name="Yin Y."/>
            <person name="Lin M."/>
            <person name="Huang H."/>
            <person name="Deng H."/>
            <person name="Wang Z.W."/>
            <person name="Zhu S.L."/>
            <person name="Zhao X."/>
            <person name="Deng C."/>
            <person name="Niu S.C."/>
            <person name="Huang J."/>
            <person name="Wang M."/>
            <person name="Liu G.H."/>
            <person name="Yang H.J."/>
            <person name="Xiao X.J."/>
            <person name="Hsiao Y.Y."/>
            <person name="Wu W.L."/>
            <person name="Chen Y.Y."/>
            <person name="Mitsuda N."/>
            <person name="Ohme-Takagi M."/>
            <person name="Luo Y.B."/>
            <person name="Van de Peer Y."/>
            <person name="Liu Z.J."/>
        </authorList>
    </citation>
    <scope>NUCLEOTIDE SEQUENCE [LARGE SCALE GENOMIC DNA]</scope>
    <source>
        <tissue evidence="2">The whole plant</tissue>
    </source>
</reference>
<dbReference type="GO" id="GO:0051539">
    <property type="term" value="F:4 iron, 4 sulfur cluster binding"/>
    <property type="evidence" value="ECO:0007669"/>
    <property type="project" value="TreeGrafter"/>
</dbReference>
<dbReference type="InterPro" id="IPR044304">
    <property type="entry name" value="NUBPL-like"/>
</dbReference>
<gene>
    <name evidence="2" type="ORF">MA16_Dca024968</name>
</gene>
<protein>
    <recommendedName>
        <fullName evidence="1">MIP18 family-like domain-containing protein</fullName>
    </recommendedName>
</protein>
<dbReference type="PANTHER" id="PTHR42961">
    <property type="entry name" value="IRON-SULFUR PROTEIN NUBPL"/>
    <property type="match status" value="1"/>
</dbReference>
<dbReference type="GO" id="GO:0005524">
    <property type="term" value="F:ATP binding"/>
    <property type="evidence" value="ECO:0007669"/>
    <property type="project" value="InterPro"/>
</dbReference>
<feature type="domain" description="MIP18 family-like" evidence="1">
    <location>
        <begin position="8"/>
        <end position="63"/>
    </location>
</feature>
<evidence type="ECO:0000313" key="2">
    <source>
        <dbReference type="EMBL" id="PKU69997.1"/>
    </source>
</evidence>
<evidence type="ECO:0000259" key="1">
    <source>
        <dbReference type="Pfam" id="PF01883"/>
    </source>
</evidence>
<dbReference type="Gene3D" id="3.30.300.130">
    <property type="entry name" value="Fe-S cluster assembly (FSCA)"/>
    <property type="match status" value="1"/>
</dbReference>
<keyword evidence="3" id="KW-1185">Reference proteome</keyword>
<reference evidence="2 3" key="2">
    <citation type="journal article" date="2017" name="Nature">
        <title>The Apostasia genome and the evolution of orchids.</title>
        <authorList>
            <person name="Zhang G.Q."/>
            <person name="Liu K.W."/>
            <person name="Li Z."/>
            <person name="Lohaus R."/>
            <person name="Hsiao Y.Y."/>
            <person name="Niu S.C."/>
            <person name="Wang J.Y."/>
            <person name="Lin Y.C."/>
            <person name="Xu Q."/>
            <person name="Chen L.J."/>
            <person name="Yoshida K."/>
            <person name="Fujiwara S."/>
            <person name="Wang Z.W."/>
            <person name="Zhang Y.Q."/>
            <person name="Mitsuda N."/>
            <person name="Wang M."/>
            <person name="Liu G.H."/>
            <person name="Pecoraro L."/>
            <person name="Huang H.X."/>
            <person name="Xiao X.J."/>
            <person name="Lin M."/>
            <person name="Wu X.Y."/>
            <person name="Wu W.L."/>
            <person name="Chen Y.Y."/>
            <person name="Chang S.B."/>
            <person name="Sakamoto S."/>
            <person name="Ohme-Takagi M."/>
            <person name="Yagi M."/>
            <person name="Zeng S.J."/>
            <person name="Shen C.Y."/>
            <person name="Yeh C.M."/>
            <person name="Luo Y.B."/>
            <person name="Tsai W.C."/>
            <person name="Van de Peer Y."/>
            <person name="Liu Z.J."/>
        </authorList>
    </citation>
    <scope>NUCLEOTIDE SEQUENCE [LARGE SCALE GENOMIC DNA]</scope>
    <source>
        <tissue evidence="2">The whole plant</tissue>
    </source>
</reference>
<dbReference type="GO" id="GO:0009570">
    <property type="term" value="C:chloroplast stroma"/>
    <property type="evidence" value="ECO:0007669"/>
    <property type="project" value="TreeGrafter"/>
</dbReference>
<dbReference type="Proteomes" id="UP000233837">
    <property type="component" value="Unassembled WGS sequence"/>
</dbReference>
<dbReference type="AlphaFoldDB" id="A0A2I0W2V9"/>
<dbReference type="Pfam" id="PF01883">
    <property type="entry name" value="FeS_assembly_P"/>
    <property type="match status" value="1"/>
</dbReference>
<name>A0A2I0W2V9_9ASPA</name>
<proteinExistence type="predicted"/>
<evidence type="ECO:0000313" key="3">
    <source>
        <dbReference type="Proteomes" id="UP000233837"/>
    </source>
</evidence>
<dbReference type="PANTHER" id="PTHR42961:SF2">
    <property type="entry name" value="IRON-SULFUR PROTEIN NUBPL"/>
    <property type="match status" value="1"/>
</dbReference>
<dbReference type="InterPro" id="IPR002744">
    <property type="entry name" value="MIP18-like"/>
</dbReference>
<organism evidence="2 3">
    <name type="scientific">Dendrobium catenatum</name>
    <dbReference type="NCBI Taxonomy" id="906689"/>
    <lineage>
        <taxon>Eukaryota</taxon>
        <taxon>Viridiplantae</taxon>
        <taxon>Streptophyta</taxon>
        <taxon>Embryophyta</taxon>
        <taxon>Tracheophyta</taxon>
        <taxon>Spermatophyta</taxon>
        <taxon>Magnoliopsida</taxon>
        <taxon>Liliopsida</taxon>
        <taxon>Asparagales</taxon>
        <taxon>Orchidaceae</taxon>
        <taxon>Epidendroideae</taxon>
        <taxon>Malaxideae</taxon>
        <taxon>Dendrobiinae</taxon>
        <taxon>Dendrobium</taxon>
    </lineage>
</organism>
<dbReference type="InterPro" id="IPR034904">
    <property type="entry name" value="FSCA_dom_sf"/>
</dbReference>